<dbReference type="Pfam" id="PF04542">
    <property type="entry name" value="Sigma70_r2"/>
    <property type="match status" value="1"/>
</dbReference>
<dbReference type="PANTHER" id="PTHR43133:SF46">
    <property type="entry name" value="RNA POLYMERASE SIGMA-70 FACTOR ECF SUBFAMILY"/>
    <property type="match status" value="1"/>
</dbReference>
<dbReference type="SUPFAM" id="SSF88659">
    <property type="entry name" value="Sigma3 and sigma4 domains of RNA polymerase sigma factors"/>
    <property type="match status" value="1"/>
</dbReference>
<dbReference type="InterPro" id="IPR013325">
    <property type="entry name" value="RNA_pol_sigma_r2"/>
</dbReference>
<name>A0ABP6ZMG9_9ACTN</name>
<evidence type="ECO:0008006" key="9">
    <source>
        <dbReference type="Google" id="ProtNLM"/>
    </source>
</evidence>
<dbReference type="InterPro" id="IPR007627">
    <property type="entry name" value="RNA_pol_sigma70_r2"/>
</dbReference>
<keyword evidence="8" id="KW-1185">Reference proteome</keyword>
<evidence type="ECO:0000256" key="2">
    <source>
        <dbReference type="ARBA" id="ARBA00023015"/>
    </source>
</evidence>
<evidence type="ECO:0000259" key="5">
    <source>
        <dbReference type="Pfam" id="PF04542"/>
    </source>
</evidence>
<protein>
    <recommendedName>
        <fullName evidence="9">Sigma-70 family RNA polymerase sigma factor</fullName>
    </recommendedName>
</protein>
<evidence type="ECO:0000313" key="8">
    <source>
        <dbReference type="Proteomes" id="UP001500630"/>
    </source>
</evidence>
<dbReference type="InterPro" id="IPR036388">
    <property type="entry name" value="WH-like_DNA-bd_sf"/>
</dbReference>
<feature type="domain" description="RNA polymerase sigma factor 70 region 4 type 2" evidence="6">
    <location>
        <begin position="125"/>
        <end position="175"/>
    </location>
</feature>
<dbReference type="RefSeq" id="WP_345576506.1">
    <property type="nucleotide sequence ID" value="NZ_BAABDQ010000050.1"/>
</dbReference>
<accession>A0ABP6ZMG9</accession>
<dbReference type="NCBIfam" id="TIGR02937">
    <property type="entry name" value="sigma70-ECF"/>
    <property type="match status" value="1"/>
</dbReference>
<evidence type="ECO:0000256" key="3">
    <source>
        <dbReference type="ARBA" id="ARBA00023082"/>
    </source>
</evidence>
<evidence type="ECO:0000313" key="7">
    <source>
        <dbReference type="EMBL" id="GAA3613441.1"/>
    </source>
</evidence>
<dbReference type="Gene3D" id="1.10.10.10">
    <property type="entry name" value="Winged helix-like DNA-binding domain superfamily/Winged helix DNA-binding domain"/>
    <property type="match status" value="1"/>
</dbReference>
<comment type="caution">
    <text evidence="7">The sequence shown here is derived from an EMBL/GenBank/DDBJ whole genome shotgun (WGS) entry which is preliminary data.</text>
</comment>
<proteinExistence type="inferred from homology"/>
<dbReference type="InterPro" id="IPR039425">
    <property type="entry name" value="RNA_pol_sigma-70-like"/>
</dbReference>
<dbReference type="InterPro" id="IPR013324">
    <property type="entry name" value="RNA_pol_sigma_r3/r4-like"/>
</dbReference>
<sequence length="179" mass="20355">MATDDHLPVPVEHLPGSTEDGVVARTEFLDFYDREYHLLVRFLMYCGAPRIDAEDATQQAFVEVWARWGRGQGEIKKPSLYLRKVAYRRYLRPHGPRRQPFPISMGEPPDRPVPDHAGPAAEFLDVLAVLRELDDNSRIVMALCMDGYTSVEIAEQLGISAQKVRDLLKKARKALKARL</sequence>
<dbReference type="InterPro" id="IPR013249">
    <property type="entry name" value="RNA_pol_sigma70_r4_t2"/>
</dbReference>
<comment type="similarity">
    <text evidence="1">Belongs to the sigma-70 factor family. ECF subfamily.</text>
</comment>
<dbReference type="InterPro" id="IPR014284">
    <property type="entry name" value="RNA_pol_sigma-70_dom"/>
</dbReference>
<dbReference type="Proteomes" id="UP001500630">
    <property type="component" value="Unassembled WGS sequence"/>
</dbReference>
<dbReference type="SUPFAM" id="SSF88946">
    <property type="entry name" value="Sigma2 domain of RNA polymerase sigma factors"/>
    <property type="match status" value="1"/>
</dbReference>
<dbReference type="Pfam" id="PF08281">
    <property type="entry name" value="Sigma70_r4_2"/>
    <property type="match status" value="1"/>
</dbReference>
<organism evidence="7 8">
    <name type="scientific">Nonomuraea rosea</name>
    <dbReference type="NCBI Taxonomy" id="638574"/>
    <lineage>
        <taxon>Bacteria</taxon>
        <taxon>Bacillati</taxon>
        <taxon>Actinomycetota</taxon>
        <taxon>Actinomycetes</taxon>
        <taxon>Streptosporangiales</taxon>
        <taxon>Streptosporangiaceae</taxon>
        <taxon>Nonomuraea</taxon>
    </lineage>
</organism>
<gene>
    <name evidence="7" type="ORF">GCM10022419_118180</name>
</gene>
<reference evidence="8" key="1">
    <citation type="journal article" date="2019" name="Int. J. Syst. Evol. Microbiol.">
        <title>The Global Catalogue of Microorganisms (GCM) 10K type strain sequencing project: providing services to taxonomists for standard genome sequencing and annotation.</title>
        <authorList>
            <consortium name="The Broad Institute Genomics Platform"/>
            <consortium name="The Broad Institute Genome Sequencing Center for Infectious Disease"/>
            <person name="Wu L."/>
            <person name="Ma J."/>
        </authorList>
    </citation>
    <scope>NUCLEOTIDE SEQUENCE [LARGE SCALE GENOMIC DNA]</scope>
    <source>
        <strain evidence="8">JCM 17326</strain>
    </source>
</reference>
<dbReference type="EMBL" id="BAABDQ010000050">
    <property type="protein sequence ID" value="GAA3613441.1"/>
    <property type="molecule type" value="Genomic_DNA"/>
</dbReference>
<keyword evidence="2" id="KW-0805">Transcription regulation</keyword>
<keyword evidence="4" id="KW-0804">Transcription</keyword>
<evidence type="ECO:0000259" key="6">
    <source>
        <dbReference type="Pfam" id="PF08281"/>
    </source>
</evidence>
<dbReference type="PANTHER" id="PTHR43133">
    <property type="entry name" value="RNA POLYMERASE ECF-TYPE SIGMA FACTO"/>
    <property type="match status" value="1"/>
</dbReference>
<feature type="domain" description="RNA polymerase sigma-70 region 2" evidence="5">
    <location>
        <begin position="32"/>
        <end position="91"/>
    </location>
</feature>
<dbReference type="Gene3D" id="1.10.1740.10">
    <property type="match status" value="1"/>
</dbReference>
<evidence type="ECO:0000256" key="1">
    <source>
        <dbReference type="ARBA" id="ARBA00010641"/>
    </source>
</evidence>
<evidence type="ECO:0000256" key="4">
    <source>
        <dbReference type="ARBA" id="ARBA00023163"/>
    </source>
</evidence>
<keyword evidence="3" id="KW-0731">Sigma factor</keyword>